<evidence type="ECO:0000256" key="5">
    <source>
        <dbReference type="ARBA" id="ARBA00023163"/>
    </source>
</evidence>
<evidence type="ECO:0000256" key="7">
    <source>
        <dbReference type="SAM" id="MobiDB-lite"/>
    </source>
</evidence>
<dbReference type="NCBIfam" id="TIGR04567">
    <property type="entry name" value="RNAP_delt_lowGC"/>
    <property type="match status" value="1"/>
</dbReference>
<dbReference type="OrthoDB" id="401223at2"/>
<organism evidence="9 10">
    <name type="scientific">Acetilactobacillus jinshanensis</name>
    <dbReference type="NCBI Taxonomy" id="1720083"/>
    <lineage>
        <taxon>Bacteria</taxon>
        <taxon>Bacillati</taxon>
        <taxon>Bacillota</taxon>
        <taxon>Bacilli</taxon>
        <taxon>Lactobacillales</taxon>
        <taxon>Lactobacillaceae</taxon>
        <taxon>Acetilactobacillus</taxon>
    </lineage>
</organism>
<dbReference type="GO" id="GO:0000428">
    <property type="term" value="C:DNA-directed RNA polymerase complex"/>
    <property type="evidence" value="ECO:0007669"/>
    <property type="project" value="UniProtKB-KW"/>
</dbReference>
<dbReference type="EMBL" id="CP034726">
    <property type="protein sequence ID" value="QBP19042.1"/>
    <property type="molecule type" value="Genomic_DNA"/>
</dbReference>
<keyword evidence="10" id="KW-1185">Reference proteome</keyword>
<dbReference type="InterPro" id="IPR038087">
    <property type="entry name" value="RNAP_delta_N_dom_sf"/>
</dbReference>
<evidence type="ECO:0000256" key="1">
    <source>
        <dbReference type="ARBA" id="ARBA00009828"/>
    </source>
</evidence>
<dbReference type="InterPro" id="IPR007759">
    <property type="entry name" value="Asxl_HARE-HTH"/>
</dbReference>
<dbReference type="Gene3D" id="1.10.10.1250">
    <property type="entry name" value="RNA polymerase, subunit delta, N-terminal domain"/>
    <property type="match status" value="1"/>
</dbReference>
<evidence type="ECO:0000313" key="10">
    <source>
        <dbReference type="Proteomes" id="UP000294321"/>
    </source>
</evidence>
<keyword evidence="5" id="KW-0804">Transcription</keyword>
<proteinExistence type="inferred from homology"/>
<keyword evidence="3 9" id="KW-0808">Transferase</keyword>
<dbReference type="GO" id="GO:0016779">
    <property type="term" value="F:nucleotidyltransferase activity"/>
    <property type="evidence" value="ECO:0007669"/>
    <property type="project" value="UniProtKB-KW"/>
</dbReference>
<dbReference type="Proteomes" id="UP000294321">
    <property type="component" value="Chromosome"/>
</dbReference>
<feature type="compositionally biased region" description="Basic and acidic residues" evidence="7">
    <location>
        <begin position="121"/>
        <end position="134"/>
    </location>
</feature>
<dbReference type="KEGG" id="lji:ELX58_07220"/>
<evidence type="ECO:0000256" key="4">
    <source>
        <dbReference type="ARBA" id="ARBA00022695"/>
    </source>
</evidence>
<feature type="compositionally biased region" description="Acidic residues" evidence="7">
    <location>
        <begin position="97"/>
        <end position="120"/>
    </location>
</feature>
<name>A0A4P6ZNQ2_9LACO</name>
<evidence type="ECO:0000256" key="6">
    <source>
        <dbReference type="ARBA" id="ARBA00031937"/>
    </source>
</evidence>
<gene>
    <name evidence="9" type="primary">rpoE</name>
    <name evidence="9" type="ORF">ELX58_07220</name>
</gene>
<evidence type="ECO:0000259" key="8">
    <source>
        <dbReference type="PROSITE" id="PS51913"/>
    </source>
</evidence>
<keyword evidence="4 9" id="KW-0548">Nucleotidyltransferase</keyword>
<dbReference type="GO" id="GO:0006351">
    <property type="term" value="P:DNA-templated transcription"/>
    <property type="evidence" value="ECO:0007669"/>
    <property type="project" value="InterPro"/>
</dbReference>
<reference evidence="10" key="1">
    <citation type="submission" date="2018-12" db="EMBL/GenBank/DDBJ databases">
        <title>A new species of lactobacillus.</title>
        <authorList>
            <person name="Jian Y."/>
            <person name="Xin L."/>
            <person name="Hong Z.J."/>
            <person name="Ming L.Z."/>
            <person name="Hong X.Z."/>
        </authorList>
    </citation>
    <scope>NUCLEOTIDE SEQUENCE [LARGE SCALE GENOMIC DNA]</scope>
    <source>
        <strain evidence="10">HSLZ-75</strain>
    </source>
</reference>
<feature type="domain" description="HTH HARE-type" evidence="8">
    <location>
        <begin position="1"/>
        <end position="66"/>
    </location>
</feature>
<dbReference type="PROSITE" id="PS51913">
    <property type="entry name" value="HTH_HARE"/>
    <property type="match status" value="1"/>
</dbReference>
<comment type="similarity">
    <text evidence="1">Belongs to the RpoE family.</text>
</comment>
<dbReference type="AlphaFoldDB" id="A0A4P6ZNQ2"/>
<dbReference type="Pfam" id="PF05066">
    <property type="entry name" value="HARE-HTH"/>
    <property type="match status" value="1"/>
</dbReference>
<feature type="region of interest" description="Disordered" evidence="7">
    <location>
        <begin position="78"/>
        <end position="154"/>
    </location>
</feature>
<keyword evidence="2 9" id="KW-0240">DNA-directed RNA polymerase</keyword>
<sequence length="154" mass="17654">MVEVAHAILQKRGDVLSFADLTNEIQKYMGASNANIRSRIVQFYTDLNTDGSFISLGDNLWGLRTWYPYNSINEATVKPEDEDATAPKQPRRKIDAFLDDASENDDVIDYNESSDDENLNSEERGYREDLKHSGNDNPLTEEEFNKTQNKRKDN</sequence>
<evidence type="ECO:0000256" key="3">
    <source>
        <dbReference type="ARBA" id="ARBA00022679"/>
    </source>
</evidence>
<dbReference type="GO" id="GO:0006355">
    <property type="term" value="P:regulation of DNA-templated transcription"/>
    <property type="evidence" value="ECO:0007669"/>
    <property type="project" value="InterPro"/>
</dbReference>
<protein>
    <recommendedName>
        <fullName evidence="6">RNAP delta factor</fullName>
    </recommendedName>
</protein>
<accession>A0A4P6ZNQ2</accession>
<evidence type="ECO:0000256" key="2">
    <source>
        <dbReference type="ARBA" id="ARBA00022478"/>
    </source>
</evidence>
<dbReference type="InterPro" id="IPR029757">
    <property type="entry name" value="RpoE"/>
</dbReference>
<evidence type="ECO:0000313" key="9">
    <source>
        <dbReference type="EMBL" id="QBP19042.1"/>
    </source>
</evidence>